<sequence length="125" mass="13745">MSTRLFNKQPLTSSKSLKPKQLVVIKFLVVEVCLPTVEPSAQQASNLSACYKSIGIPSGQPPGSILQSRRRGYLRTFPAREISAGVFQQEDDLKANGNQKTPGDLLKNVHPAEIGGRRDFFSVNF</sequence>
<evidence type="ECO:0000313" key="2">
    <source>
        <dbReference type="Proteomes" id="UP000887013"/>
    </source>
</evidence>
<protein>
    <submittedName>
        <fullName evidence="1">Uncharacterized protein</fullName>
    </submittedName>
</protein>
<gene>
    <name evidence="1" type="ORF">NPIL_16631</name>
</gene>
<accession>A0A8X6TX88</accession>
<evidence type="ECO:0000313" key="1">
    <source>
        <dbReference type="EMBL" id="GFT56231.1"/>
    </source>
</evidence>
<reference evidence="1" key="1">
    <citation type="submission" date="2020-08" db="EMBL/GenBank/DDBJ databases">
        <title>Multicomponent nature underlies the extraordinary mechanical properties of spider dragline silk.</title>
        <authorList>
            <person name="Kono N."/>
            <person name="Nakamura H."/>
            <person name="Mori M."/>
            <person name="Yoshida Y."/>
            <person name="Ohtoshi R."/>
            <person name="Malay A.D."/>
            <person name="Moran D.A.P."/>
            <person name="Tomita M."/>
            <person name="Numata K."/>
            <person name="Arakawa K."/>
        </authorList>
    </citation>
    <scope>NUCLEOTIDE SEQUENCE</scope>
</reference>
<dbReference type="Proteomes" id="UP000887013">
    <property type="component" value="Unassembled WGS sequence"/>
</dbReference>
<proteinExistence type="predicted"/>
<organism evidence="1 2">
    <name type="scientific">Nephila pilipes</name>
    <name type="common">Giant wood spider</name>
    <name type="synonym">Nephila maculata</name>
    <dbReference type="NCBI Taxonomy" id="299642"/>
    <lineage>
        <taxon>Eukaryota</taxon>
        <taxon>Metazoa</taxon>
        <taxon>Ecdysozoa</taxon>
        <taxon>Arthropoda</taxon>
        <taxon>Chelicerata</taxon>
        <taxon>Arachnida</taxon>
        <taxon>Araneae</taxon>
        <taxon>Araneomorphae</taxon>
        <taxon>Entelegynae</taxon>
        <taxon>Araneoidea</taxon>
        <taxon>Nephilidae</taxon>
        <taxon>Nephila</taxon>
    </lineage>
</organism>
<name>A0A8X6TX88_NEPPI</name>
<comment type="caution">
    <text evidence="1">The sequence shown here is derived from an EMBL/GenBank/DDBJ whole genome shotgun (WGS) entry which is preliminary data.</text>
</comment>
<dbReference type="AlphaFoldDB" id="A0A8X6TX88"/>
<keyword evidence="2" id="KW-1185">Reference proteome</keyword>
<dbReference type="EMBL" id="BMAW01066749">
    <property type="protein sequence ID" value="GFT56231.1"/>
    <property type="molecule type" value="Genomic_DNA"/>
</dbReference>